<evidence type="ECO:0000313" key="2">
    <source>
        <dbReference type="Proteomes" id="UP000053342"/>
    </source>
</evidence>
<accession>A0A0D2DLM1</accession>
<name>A0A0D2DLM1_9EURO</name>
<reference evidence="1 2" key="1">
    <citation type="submission" date="2015-01" db="EMBL/GenBank/DDBJ databases">
        <title>The Genome Sequence of Exophiala oligosperma CBS72588.</title>
        <authorList>
            <consortium name="The Broad Institute Genomics Platform"/>
            <person name="Cuomo C."/>
            <person name="de Hoog S."/>
            <person name="Gorbushina A."/>
            <person name="Stielow B."/>
            <person name="Teixiera M."/>
            <person name="Abouelleil A."/>
            <person name="Chapman S.B."/>
            <person name="Priest M."/>
            <person name="Young S.K."/>
            <person name="Wortman J."/>
            <person name="Nusbaum C."/>
            <person name="Birren B."/>
        </authorList>
    </citation>
    <scope>NUCLEOTIDE SEQUENCE [LARGE SCALE GENOMIC DNA]</scope>
    <source>
        <strain evidence="1 2">CBS 72588</strain>
    </source>
</reference>
<gene>
    <name evidence="1" type="ORF">PV06_11186</name>
</gene>
<dbReference type="OrthoDB" id="4146637at2759"/>
<proteinExistence type="predicted"/>
<dbReference type="VEuPathDB" id="FungiDB:PV06_11186"/>
<dbReference type="GeneID" id="27363260"/>
<dbReference type="RefSeq" id="XP_016256815.1">
    <property type="nucleotide sequence ID" value="XM_016412815.1"/>
</dbReference>
<dbReference type="HOGENOM" id="CLU_2757790_0_0_1"/>
<sequence>MTRSSNLAWIGFSSRQARRRRQKLHDYYGDKEEMTDEQENDVYENLIRLAREDSLHDLSKTLQELYDSCD</sequence>
<evidence type="ECO:0000313" key="1">
    <source>
        <dbReference type="EMBL" id="KIW36599.1"/>
    </source>
</evidence>
<dbReference type="AlphaFoldDB" id="A0A0D2DLM1"/>
<keyword evidence="2" id="KW-1185">Reference proteome</keyword>
<organism evidence="1 2">
    <name type="scientific">Exophiala oligosperma</name>
    <dbReference type="NCBI Taxonomy" id="215243"/>
    <lineage>
        <taxon>Eukaryota</taxon>
        <taxon>Fungi</taxon>
        <taxon>Dikarya</taxon>
        <taxon>Ascomycota</taxon>
        <taxon>Pezizomycotina</taxon>
        <taxon>Eurotiomycetes</taxon>
        <taxon>Chaetothyriomycetidae</taxon>
        <taxon>Chaetothyriales</taxon>
        <taxon>Herpotrichiellaceae</taxon>
        <taxon>Exophiala</taxon>
    </lineage>
</organism>
<dbReference type="Proteomes" id="UP000053342">
    <property type="component" value="Unassembled WGS sequence"/>
</dbReference>
<dbReference type="EMBL" id="KN847352">
    <property type="protein sequence ID" value="KIW36599.1"/>
    <property type="molecule type" value="Genomic_DNA"/>
</dbReference>
<protein>
    <submittedName>
        <fullName evidence="1">Uncharacterized protein</fullName>
    </submittedName>
</protein>